<evidence type="ECO:0000313" key="3">
    <source>
        <dbReference type="EMBL" id="GMF27633.1"/>
    </source>
</evidence>
<feature type="region of interest" description="Disordered" evidence="2">
    <location>
        <begin position="74"/>
        <end position="163"/>
    </location>
</feature>
<feature type="compositionally biased region" description="Polar residues" evidence="2">
    <location>
        <begin position="1"/>
        <end position="26"/>
    </location>
</feature>
<keyword evidence="4" id="KW-1185">Reference proteome</keyword>
<dbReference type="OrthoDB" id="112590at2759"/>
<proteinExistence type="predicted"/>
<protein>
    <submittedName>
        <fullName evidence="3">Unnamed protein product</fullName>
    </submittedName>
</protein>
<gene>
    <name evidence="3" type="ORF">Plil01_001157400</name>
</gene>
<feature type="coiled-coil region" evidence="1">
    <location>
        <begin position="188"/>
        <end position="222"/>
    </location>
</feature>
<sequence length="414" mass="46195">MHYSTITTAPGTPQSPHASHPTSRPTTMEGCVLRPPNSQLFSDDVIGGVMQRSRTSQGVFAAVGTDTSMDARYRTSQHLREQQWSPRTRKHGEVITPSRNAPTGRWKTHQEDTRSSPGSVPSPSRSGELQQSKGLSRSYSSSRVASGDSAPRNSTREAKPTHEAMAELVLAEKLRLRELRRVRQIRYRKKKENYMHSLEEETAQLRDEIEQLEQRRRSVLAAIPAKESAWSVAVEYFRLFRFGVASCQSSSSSSETESSVQLDFLRASMAQDVLFNTDSGVDAMMKTWNCISSWFAHIETELERLDKDACGFLVATTTTSVTISEHTLRHAFPRLYSSDGGVLSELASKLLGQTLVMRGWVRIEWDGAYCRVASVISQSDMVTPMLRLLGSLEDVSRVFDGASITPDFQVKALL</sequence>
<reference evidence="3" key="1">
    <citation type="submission" date="2023-04" db="EMBL/GenBank/DDBJ databases">
        <title>Phytophthora lilii NBRC 32176.</title>
        <authorList>
            <person name="Ichikawa N."/>
            <person name="Sato H."/>
            <person name="Tonouchi N."/>
        </authorList>
    </citation>
    <scope>NUCLEOTIDE SEQUENCE</scope>
    <source>
        <strain evidence="3">NBRC 32176</strain>
    </source>
</reference>
<evidence type="ECO:0000256" key="1">
    <source>
        <dbReference type="SAM" id="Coils"/>
    </source>
</evidence>
<evidence type="ECO:0000256" key="2">
    <source>
        <dbReference type="SAM" id="MobiDB-lite"/>
    </source>
</evidence>
<dbReference type="Proteomes" id="UP001165083">
    <property type="component" value="Unassembled WGS sequence"/>
</dbReference>
<organism evidence="3 4">
    <name type="scientific">Phytophthora lilii</name>
    <dbReference type="NCBI Taxonomy" id="2077276"/>
    <lineage>
        <taxon>Eukaryota</taxon>
        <taxon>Sar</taxon>
        <taxon>Stramenopiles</taxon>
        <taxon>Oomycota</taxon>
        <taxon>Peronosporomycetes</taxon>
        <taxon>Peronosporales</taxon>
        <taxon>Peronosporaceae</taxon>
        <taxon>Phytophthora</taxon>
    </lineage>
</organism>
<feature type="compositionally biased region" description="Basic and acidic residues" evidence="2">
    <location>
        <begin position="154"/>
        <end position="163"/>
    </location>
</feature>
<keyword evidence="1" id="KW-0175">Coiled coil</keyword>
<dbReference type="CDD" id="cd14688">
    <property type="entry name" value="bZIP_YAP"/>
    <property type="match status" value="1"/>
</dbReference>
<dbReference type="EMBL" id="BSXW01000669">
    <property type="protein sequence ID" value="GMF27633.1"/>
    <property type="molecule type" value="Genomic_DNA"/>
</dbReference>
<accession>A0A9W6U9D3</accession>
<dbReference type="AlphaFoldDB" id="A0A9W6U9D3"/>
<evidence type="ECO:0000313" key="4">
    <source>
        <dbReference type="Proteomes" id="UP001165083"/>
    </source>
</evidence>
<feature type="region of interest" description="Disordered" evidence="2">
    <location>
        <begin position="1"/>
        <end position="28"/>
    </location>
</feature>
<comment type="caution">
    <text evidence="3">The sequence shown here is derived from an EMBL/GenBank/DDBJ whole genome shotgun (WGS) entry which is preliminary data.</text>
</comment>
<feature type="compositionally biased region" description="Low complexity" evidence="2">
    <location>
        <begin position="115"/>
        <end position="150"/>
    </location>
</feature>
<name>A0A9W6U9D3_9STRA</name>